<dbReference type="EC" id="1.1.1.25" evidence="1 6"/>
<feature type="domain" description="SDH C-terminal" evidence="9">
    <location>
        <begin position="254"/>
        <end position="283"/>
    </location>
</feature>
<keyword evidence="4 6" id="KW-0560">Oxidoreductase</keyword>
<evidence type="ECO:0000256" key="4">
    <source>
        <dbReference type="ARBA" id="ARBA00023002"/>
    </source>
</evidence>
<dbReference type="AlphaFoldDB" id="A0A075HNI6"/>
<evidence type="ECO:0000256" key="3">
    <source>
        <dbReference type="ARBA" id="ARBA00022857"/>
    </source>
</evidence>
<reference evidence="10" key="1">
    <citation type="journal article" date="2014" name="Genome Biol. Evol.">
        <title>Pangenome evidence for extensive interdomain horizontal transfer affecting lineage core and shell genes in uncultured planktonic thaumarchaeota and euryarchaeota.</title>
        <authorList>
            <person name="Deschamps P."/>
            <person name="Zivanovic Y."/>
            <person name="Moreira D."/>
            <person name="Rodriguez-Valera F."/>
            <person name="Lopez-Garcia P."/>
        </authorList>
    </citation>
    <scope>NUCLEOTIDE SEQUENCE</scope>
</reference>
<feature type="binding site" evidence="6">
    <location>
        <position position="231"/>
    </location>
    <ligand>
        <name>NADP(+)</name>
        <dbReference type="ChEBI" id="CHEBI:58349"/>
    </ligand>
</feature>
<feature type="binding site" evidence="6">
    <location>
        <begin position="135"/>
        <end position="139"/>
    </location>
    <ligand>
        <name>NADP(+)</name>
        <dbReference type="ChEBI" id="CHEBI:58349"/>
    </ligand>
</feature>
<feature type="binding site" evidence="6">
    <location>
        <begin position="24"/>
        <end position="26"/>
    </location>
    <ligand>
        <name>shikimate</name>
        <dbReference type="ChEBI" id="CHEBI:36208"/>
    </ligand>
</feature>
<evidence type="ECO:0000259" key="8">
    <source>
        <dbReference type="Pfam" id="PF08501"/>
    </source>
</evidence>
<dbReference type="InterPro" id="IPR041121">
    <property type="entry name" value="SDH_C"/>
</dbReference>
<dbReference type="InterPro" id="IPR011342">
    <property type="entry name" value="Shikimate_DH"/>
</dbReference>
<feature type="active site" description="Proton acceptor" evidence="6">
    <location>
        <position position="75"/>
    </location>
</feature>
<comment type="pathway">
    <text evidence="6">Metabolic intermediate biosynthesis; chorismate biosynthesis; chorismate from D-erythrose 4-phosphate and phosphoenolpyruvate: step 4/7.</text>
</comment>
<feature type="binding site" evidence="6">
    <location>
        <position position="261"/>
    </location>
    <ligand>
        <name>shikimate</name>
        <dbReference type="ChEBI" id="CHEBI:36208"/>
    </ligand>
</feature>
<comment type="similarity">
    <text evidence="6">Belongs to the shikimate dehydrogenase family.</text>
</comment>
<dbReference type="GO" id="GO:0019632">
    <property type="term" value="P:shikimate metabolic process"/>
    <property type="evidence" value="ECO:0007669"/>
    <property type="project" value="InterPro"/>
</dbReference>
<feature type="domain" description="Shikimate dehydrogenase substrate binding N-terminal" evidence="8">
    <location>
        <begin position="16"/>
        <end position="98"/>
    </location>
</feature>
<feature type="binding site" evidence="6">
    <location>
        <position position="111"/>
    </location>
    <ligand>
        <name>shikimate</name>
        <dbReference type="ChEBI" id="CHEBI:36208"/>
    </ligand>
</feature>
<organism evidence="10">
    <name type="scientific">uncultured marine thaumarchaeote KM3_72_A09</name>
    <dbReference type="NCBI Taxonomy" id="1456261"/>
    <lineage>
        <taxon>Archaea</taxon>
        <taxon>Nitrososphaerota</taxon>
        <taxon>environmental samples</taxon>
    </lineage>
</organism>
<dbReference type="Pfam" id="PF18317">
    <property type="entry name" value="SDH_C"/>
    <property type="match status" value="1"/>
</dbReference>
<dbReference type="CDD" id="cd01065">
    <property type="entry name" value="NAD_bind_Shikimate_DH"/>
    <property type="match status" value="1"/>
</dbReference>
<comment type="caution">
    <text evidence="6">Lacks conserved residue(s) required for the propagation of feature annotation.</text>
</comment>
<dbReference type="EMBL" id="KF901042">
    <property type="protein sequence ID" value="AIF15977.1"/>
    <property type="molecule type" value="Genomic_DNA"/>
</dbReference>
<gene>
    <name evidence="6 10" type="primary">aroE</name>
</gene>
<dbReference type="GO" id="GO:0004764">
    <property type="term" value="F:shikimate 3-dehydrogenase (NADP+) activity"/>
    <property type="evidence" value="ECO:0007669"/>
    <property type="project" value="UniProtKB-UniRule"/>
</dbReference>
<evidence type="ECO:0000259" key="7">
    <source>
        <dbReference type="Pfam" id="PF01488"/>
    </source>
</evidence>
<feature type="domain" description="Quinate/shikimate 5-dehydrogenase/glutamyl-tRNA reductase" evidence="7">
    <location>
        <begin position="122"/>
        <end position="204"/>
    </location>
</feature>
<dbReference type="InterPro" id="IPR046346">
    <property type="entry name" value="Aminoacid_DH-like_N_sf"/>
</dbReference>
<comment type="subunit">
    <text evidence="6">Homodimer.</text>
</comment>
<dbReference type="PANTHER" id="PTHR21089">
    <property type="entry name" value="SHIKIMATE DEHYDROGENASE"/>
    <property type="match status" value="1"/>
</dbReference>
<comment type="catalytic activity">
    <reaction evidence="6">
        <text>shikimate + NADP(+) = 3-dehydroshikimate + NADPH + H(+)</text>
        <dbReference type="Rhea" id="RHEA:17737"/>
        <dbReference type="ChEBI" id="CHEBI:15378"/>
        <dbReference type="ChEBI" id="CHEBI:16630"/>
        <dbReference type="ChEBI" id="CHEBI:36208"/>
        <dbReference type="ChEBI" id="CHEBI:57783"/>
        <dbReference type="ChEBI" id="CHEBI:58349"/>
        <dbReference type="EC" id="1.1.1.25"/>
    </reaction>
</comment>
<dbReference type="SUPFAM" id="SSF53223">
    <property type="entry name" value="Aminoacid dehydrogenase-like, N-terminal domain"/>
    <property type="match status" value="1"/>
</dbReference>
<keyword evidence="2 6" id="KW-0028">Amino-acid biosynthesis</keyword>
<proteinExistence type="inferred from homology"/>
<dbReference type="Gene3D" id="3.40.50.10860">
    <property type="entry name" value="Leucine Dehydrogenase, chain A, domain 1"/>
    <property type="match status" value="1"/>
</dbReference>
<feature type="binding site" evidence="6">
    <location>
        <position position="233"/>
    </location>
    <ligand>
        <name>shikimate</name>
        <dbReference type="ChEBI" id="CHEBI:36208"/>
    </ligand>
</feature>
<evidence type="ECO:0000256" key="5">
    <source>
        <dbReference type="ARBA" id="ARBA00023141"/>
    </source>
</evidence>
<dbReference type="Gene3D" id="3.40.50.720">
    <property type="entry name" value="NAD(P)-binding Rossmann-like Domain"/>
    <property type="match status" value="1"/>
</dbReference>
<evidence type="ECO:0000313" key="10">
    <source>
        <dbReference type="EMBL" id="AIF15977.1"/>
    </source>
</evidence>
<dbReference type="GO" id="GO:0050661">
    <property type="term" value="F:NADP binding"/>
    <property type="evidence" value="ECO:0007669"/>
    <property type="project" value="InterPro"/>
</dbReference>
<dbReference type="GO" id="GO:0009423">
    <property type="term" value="P:chorismate biosynthetic process"/>
    <property type="evidence" value="ECO:0007669"/>
    <property type="project" value="UniProtKB-UniRule"/>
</dbReference>
<dbReference type="Pfam" id="PF01488">
    <property type="entry name" value="Shikimate_DH"/>
    <property type="match status" value="1"/>
</dbReference>
<dbReference type="Pfam" id="PF08501">
    <property type="entry name" value="Shikimate_dh_N"/>
    <property type="match status" value="1"/>
</dbReference>
<dbReference type="InterPro" id="IPR013708">
    <property type="entry name" value="Shikimate_DH-bd_N"/>
</dbReference>
<feature type="binding site" evidence="6">
    <location>
        <position position="254"/>
    </location>
    <ligand>
        <name>NADP(+)</name>
        <dbReference type="ChEBI" id="CHEBI:58349"/>
    </ligand>
</feature>
<dbReference type="NCBIfam" id="NF001314">
    <property type="entry name" value="PRK00258.2-2"/>
    <property type="match status" value="1"/>
</dbReference>
<dbReference type="InterPro" id="IPR006151">
    <property type="entry name" value="Shikm_DH/Glu-tRNA_Rdtase"/>
</dbReference>
<sequence length="292" mass="31364">MPYRRLTDGPVSLCGLIGNPVSQSISPQIHNAAFKTKHIQYVYLSFKVEPKDLATAVHGLKTLGVVGFNVTIPHKVTIIAALDMLEGDAIQASAVNTVVVRKKRLVGFNTDVEGFLSPLKRRHVNLKGSHSVVLGSGGAARACILGLTRASARKISVVARNTDKAENILSVLPSQPRVERVVVPLKGNEVKTTIKDADILVNATPVGMDPRQEISVVDCDVILSNQVVYDLVYKPIKTLLLKRAESAGAIVIPGYEMLVDQAAASFKIWTGLDAPRKTMIDQAISSLSGDNA</sequence>
<dbReference type="UniPathway" id="UPA00053">
    <property type="reaction ID" value="UER00087"/>
</dbReference>
<accession>A0A075HNI6</accession>
<dbReference type="GO" id="GO:0008652">
    <property type="term" value="P:amino acid biosynthetic process"/>
    <property type="evidence" value="ECO:0007669"/>
    <property type="project" value="UniProtKB-KW"/>
</dbReference>
<feature type="binding site" evidence="6">
    <location>
        <position position="71"/>
    </location>
    <ligand>
        <name>shikimate</name>
        <dbReference type="ChEBI" id="CHEBI:36208"/>
    </ligand>
</feature>
<evidence type="ECO:0000256" key="2">
    <source>
        <dbReference type="ARBA" id="ARBA00022605"/>
    </source>
</evidence>
<dbReference type="NCBIfam" id="TIGR00507">
    <property type="entry name" value="aroE"/>
    <property type="match status" value="1"/>
</dbReference>
<dbReference type="InterPro" id="IPR022893">
    <property type="entry name" value="Shikimate_DH_fam"/>
</dbReference>
<dbReference type="GO" id="GO:0009073">
    <property type="term" value="P:aromatic amino acid family biosynthetic process"/>
    <property type="evidence" value="ECO:0007669"/>
    <property type="project" value="UniProtKB-KW"/>
</dbReference>
<feature type="binding site" evidence="6">
    <location>
        <position position="96"/>
    </location>
    <ligand>
        <name>shikimate</name>
        <dbReference type="ChEBI" id="CHEBI:36208"/>
    </ligand>
</feature>
<name>A0A075HNI6_9ARCH</name>
<dbReference type="InterPro" id="IPR036291">
    <property type="entry name" value="NAD(P)-bd_dom_sf"/>
</dbReference>
<dbReference type="SUPFAM" id="SSF51735">
    <property type="entry name" value="NAD(P)-binding Rossmann-fold domains"/>
    <property type="match status" value="1"/>
</dbReference>
<dbReference type="HAMAP" id="MF_00222">
    <property type="entry name" value="Shikimate_DH_AroE"/>
    <property type="match status" value="1"/>
</dbReference>
<keyword evidence="3 6" id="KW-0521">NADP</keyword>
<evidence type="ECO:0000256" key="6">
    <source>
        <dbReference type="HAMAP-Rule" id="MF_00222"/>
    </source>
</evidence>
<keyword evidence="5 6" id="KW-0057">Aromatic amino acid biosynthesis</keyword>
<dbReference type="PANTHER" id="PTHR21089:SF1">
    <property type="entry name" value="BIFUNCTIONAL 3-DEHYDROQUINATE DEHYDRATASE_SHIKIMATE DEHYDROGENASE, CHLOROPLASTIC"/>
    <property type="match status" value="1"/>
</dbReference>
<evidence type="ECO:0000259" key="9">
    <source>
        <dbReference type="Pfam" id="PF18317"/>
    </source>
</evidence>
<evidence type="ECO:0000256" key="1">
    <source>
        <dbReference type="ARBA" id="ARBA00012962"/>
    </source>
</evidence>
<comment type="function">
    <text evidence="6">Involved in the biosynthesis of the chorismate, which leads to the biosynthesis of aromatic amino acids. Catalyzes the reversible NADPH linked reduction of 3-dehydroshikimate (DHSA) to yield shikimate (SA).</text>
</comment>
<protein>
    <recommendedName>
        <fullName evidence="1 6">Shikimate dehydrogenase (NADP(+))</fullName>
        <shortName evidence="6">SDH</shortName>
        <ecNumber evidence="1 6">1.1.1.25</ecNumber>
    </recommendedName>
</protein>